<dbReference type="GO" id="GO:0016301">
    <property type="term" value="F:kinase activity"/>
    <property type="evidence" value="ECO:0007669"/>
    <property type="project" value="UniProtKB-KW"/>
</dbReference>
<reference evidence="4 5" key="1">
    <citation type="submission" date="2024-02" db="EMBL/GenBank/DDBJ databases">
        <title>Deinococcus caeni NBRC 101312.</title>
        <authorList>
            <person name="Ichikawa N."/>
            <person name="Katano-Makiyama Y."/>
            <person name="Hidaka K."/>
        </authorList>
    </citation>
    <scope>NUCLEOTIDE SEQUENCE [LARGE SCALE GENOMIC DNA]</scope>
    <source>
        <strain evidence="4 5">NBRC 101312</strain>
    </source>
</reference>
<proteinExistence type="predicted"/>
<sequence>MTVPVALTIAGSDSGGGAGIQADLKTFEAHGVFGTSVLTLITAQNTRGVQAAHPLPPELVAAQLRSVLDDFPVAAVKTGALGNAGLVRAVADVLRGRELPLVVDPVMLAKSGDALLDACALHALRDELLPLATLVTPNVPEWAALRAAGVPDTTPLLLKGGHAPGETVTDELRAHGHHLTLRAARQHTRHTHGTGCTLSAAITANLARGLPLPDAVRAAHAYLQAAIRAAPGLGGGHGPLGHHVAGREVRAGAAAPSAADSG</sequence>
<dbReference type="InterPro" id="IPR004399">
    <property type="entry name" value="HMP/HMP-P_kinase_dom"/>
</dbReference>
<dbReference type="InterPro" id="IPR013749">
    <property type="entry name" value="PM/HMP-P_kinase-1"/>
</dbReference>
<dbReference type="Gene3D" id="3.40.1190.20">
    <property type="match status" value="1"/>
</dbReference>
<evidence type="ECO:0000313" key="4">
    <source>
        <dbReference type="EMBL" id="GAA5440866.1"/>
    </source>
</evidence>
<keyword evidence="4" id="KW-0808">Transferase</keyword>
<evidence type="ECO:0000256" key="2">
    <source>
        <dbReference type="ARBA" id="ARBA00012135"/>
    </source>
</evidence>
<organism evidence="4 5">
    <name type="scientific">Deinococcus caeni</name>
    <dbReference type="NCBI Taxonomy" id="569127"/>
    <lineage>
        <taxon>Bacteria</taxon>
        <taxon>Thermotogati</taxon>
        <taxon>Deinococcota</taxon>
        <taxon>Deinococci</taxon>
        <taxon>Deinococcales</taxon>
        <taxon>Deinococcaceae</taxon>
        <taxon>Deinococcus</taxon>
    </lineage>
</organism>
<comment type="pathway">
    <text evidence="1">Cofactor biosynthesis; thiamine diphosphate biosynthesis.</text>
</comment>
<feature type="domain" description="Pyridoxamine kinase/Phosphomethylpyrimidine kinase" evidence="3">
    <location>
        <begin position="13"/>
        <end position="240"/>
    </location>
</feature>
<evidence type="ECO:0000313" key="5">
    <source>
        <dbReference type="Proteomes" id="UP001423409"/>
    </source>
</evidence>
<dbReference type="EMBL" id="BAABQU010000030">
    <property type="protein sequence ID" value="GAA5440866.1"/>
    <property type="molecule type" value="Genomic_DNA"/>
</dbReference>
<keyword evidence="5" id="KW-1185">Reference proteome</keyword>
<dbReference type="NCBIfam" id="TIGR00097">
    <property type="entry name" value="HMP-P_kinase"/>
    <property type="match status" value="1"/>
</dbReference>
<evidence type="ECO:0000259" key="3">
    <source>
        <dbReference type="Pfam" id="PF08543"/>
    </source>
</evidence>
<dbReference type="PANTHER" id="PTHR20858:SF17">
    <property type="entry name" value="HYDROXYMETHYLPYRIMIDINE_PHOSPHOMETHYLPYRIMIDINE KINASE THI20-RELATED"/>
    <property type="match status" value="1"/>
</dbReference>
<name>A0ABP9UJA1_9DEIO</name>
<accession>A0ABP9UJA1</accession>
<dbReference type="EC" id="2.7.1.49" evidence="2"/>
<dbReference type="Pfam" id="PF08543">
    <property type="entry name" value="Phos_pyr_kin"/>
    <property type="match status" value="1"/>
</dbReference>
<dbReference type="CDD" id="cd01169">
    <property type="entry name" value="HMPP_kinase"/>
    <property type="match status" value="1"/>
</dbReference>
<dbReference type="Proteomes" id="UP001423409">
    <property type="component" value="Unassembled WGS sequence"/>
</dbReference>
<dbReference type="RefSeq" id="WP_345445774.1">
    <property type="nucleotide sequence ID" value="NZ_BAABQU010000030.1"/>
</dbReference>
<dbReference type="SUPFAM" id="SSF53613">
    <property type="entry name" value="Ribokinase-like"/>
    <property type="match status" value="1"/>
</dbReference>
<comment type="caution">
    <text evidence="4">The sequence shown here is derived from an EMBL/GenBank/DDBJ whole genome shotgun (WGS) entry which is preliminary data.</text>
</comment>
<evidence type="ECO:0000256" key="1">
    <source>
        <dbReference type="ARBA" id="ARBA00004948"/>
    </source>
</evidence>
<gene>
    <name evidence="4" type="primary">thiD</name>
    <name evidence="4" type="ORF">Dcae01_02394</name>
</gene>
<keyword evidence="4" id="KW-0418">Kinase</keyword>
<protein>
    <recommendedName>
        <fullName evidence="2">hydroxymethylpyrimidine kinase</fullName>
        <ecNumber evidence="2">2.7.1.49</ecNumber>
    </recommendedName>
</protein>
<dbReference type="PANTHER" id="PTHR20858">
    <property type="entry name" value="PHOSPHOMETHYLPYRIMIDINE KINASE"/>
    <property type="match status" value="1"/>
</dbReference>
<dbReference type="InterPro" id="IPR029056">
    <property type="entry name" value="Ribokinase-like"/>
</dbReference>